<protein>
    <submittedName>
        <fullName evidence="2">Uncharacterized protein</fullName>
    </submittedName>
</protein>
<evidence type="ECO:0000313" key="1">
    <source>
        <dbReference type="Proteomes" id="UP000887565"/>
    </source>
</evidence>
<proteinExistence type="predicted"/>
<accession>A0A915IVI4</accession>
<organism evidence="1 2">
    <name type="scientific">Romanomermis culicivorax</name>
    <name type="common">Nematode worm</name>
    <dbReference type="NCBI Taxonomy" id="13658"/>
    <lineage>
        <taxon>Eukaryota</taxon>
        <taxon>Metazoa</taxon>
        <taxon>Ecdysozoa</taxon>
        <taxon>Nematoda</taxon>
        <taxon>Enoplea</taxon>
        <taxon>Dorylaimia</taxon>
        <taxon>Mermithida</taxon>
        <taxon>Mermithoidea</taxon>
        <taxon>Mermithidae</taxon>
        <taxon>Romanomermis</taxon>
    </lineage>
</organism>
<keyword evidence="1" id="KW-1185">Reference proteome</keyword>
<sequence length="81" mass="8884">MNNCHQNNFPLGMMTSARGPDYQNVPQQCSLISTRGANNQNGFLQGAMTSTRDGNDQNAFPRGTMTSVRAVTIDMLFQEAL</sequence>
<evidence type="ECO:0000313" key="2">
    <source>
        <dbReference type="WBParaSite" id="nRc.2.0.1.t17832-RA"/>
    </source>
</evidence>
<name>A0A915IVI4_ROMCU</name>
<dbReference type="AlphaFoldDB" id="A0A915IVI4"/>
<dbReference type="Proteomes" id="UP000887565">
    <property type="component" value="Unplaced"/>
</dbReference>
<dbReference type="WBParaSite" id="nRc.2.0.1.t17832-RA">
    <property type="protein sequence ID" value="nRc.2.0.1.t17832-RA"/>
    <property type="gene ID" value="nRc.2.0.1.g17832"/>
</dbReference>
<reference evidence="2" key="1">
    <citation type="submission" date="2022-11" db="UniProtKB">
        <authorList>
            <consortium name="WormBaseParasite"/>
        </authorList>
    </citation>
    <scope>IDENTIFICATION</scope>
</reference>